<evidence type="ECO:0000313" key="1">
    <source>
        <dbReference type="EMBL" id="CAE8604691.1"/>
    </source>
</evidence>
<protein>
    <submittedName>
        <fullName evidence="1">Uncharacterized protein</fullName>
    </submittedName>
</protein>
<dbReference type="AlphaFoldDB" id="A0A813EWG5"/>
<dbReference type="Proteomes" id="UP000654075">
    <property type="component" value="Unassembled WGS sequence"/>
</dbReference>
<dbReference type="EMBL" id="CAJNNV010016805">
    <property type="protein sequence ID" value="CAE8604691.1"/>
    <property type="molecule type" value="Genomic_DNA"/>
</dbReference>
<gene>
    <name evidence="1" type="ORF">PGLA1383_LOCUS22840</name>
</gene>
<accession>A0A813EWG5</accession>
<sequence length="821" mass="88321">ATAIAYARQGMPGKAVSRLVDPPLAPDTPEVEQIMRSKFITPPASQMTSHRPLPPPANALSEADVGKAILSFQRGLGSGPSGTRPDFLRQVIAEKADKPGLALITRFCNLLADGQAPSGVRSYLAGANGFALEKEAKATRAEAGGTTDASMAPQNGIDARPVCSGEVWRRVVGKAFLASERDALLGHLLPHQLAVAVPAGQEVLPHLAWNWMRTFAQDRDRVLVGYDESNAHNEVDRHTFLTRMGVVVPGISRWLEFIYPTDEATFVFYQGRVIESRAGGQQGCPLIDACHAVVQRLLLEALGIVAPPPHVAPVFPILQPPAQLDMTPMFADDGFFAGQSSEVARALARLSPLMPSLGLRFSRLEAIPAAGASSTLDRDLFLRLGCTINDTQCVSIMKSPVGHQDFCDKTSLKRVSAAVKATNAISQLPDEHCALYLLRFQTARLDYLIRTTPAPLIPSSLEVFDVAVRGAFEQAVGIATSDAEWAQTVLPIRHAGLGLRASSFHADVAYVASHGATAERCVDIWPQYGVGPPAVVADAVRRINARLPDPAEQFPLPPDASQLPKQQQLSERLAAAEARKLRSAANSLHSARINAFSAPGASRWLCGAPSRTLDKNLSGNEVYTEVALQLGVDVHEKRVPCAAVALRRWTRKAGILDEDAILTSLRRPADVLVDGVVPGRVGQPQKVAWDVKVINALGPDHLQETLRSPLGAADLYRERALAHQDTEQRCLEHGVRYTPLVFTAQGGLQKNAEAVVSQLAAEIARVESKDAASVKADILQCISLSLARSSVRAVARRAPKRSFGCGDACSRFLSDSDAWDD</sequence>
<organism evidence="1 2">
    <name type="scientific">Polarella glacialis</name>
    <name type="common">Dinoflagellate</name>
    <dbReference type="NCBI Taxonomy" id="89957"/>
    <lineage>
        <taxon>Eukaryota</taxon>
        <taxon>Sar</taxon>
        <taxon>Alveolata</taxon>
        <taxon>Dinophyceae</taxon>
        <taxon>Suessiales</taxon>
        <taxon>Suessiaceae</taxon>
        <taxon>Polarella</taxon>
    </lineage>
</organism>
<proteinExistence type="predicted"/>
<feature type="non-terminal residue" evidence="1">
    <location>
        <position position="821"/>
    </location>
</feature>
<comment type="caution">
    <text evidence="1">The sequence shown here is derived from an EMBL/GenBank/DDBJ whole genome shotgun (WGS) entry which is preliminary data.</text>
</comment>
<evidence type="ECO:0000313" key="2">
    <source>
        <dbReference type="Proteomes" id="UP000654075"/>
    </source>
</evidence>
<reference evidence="1" key="1">
    <citation type="submission" date="2021-02" db="EMBL/GenBank/DDBJ databases">
        <authorList>
            <person name="Dougan E. K."/>
            <person name="Rhodes N."/>
            <person name="Thang M."/>
            <person name="Chan C."/>
        </authorList>
    </citation>
    <scope>NUCLEOTIDE SEQUENCE</scope>
</reference>
<dbReference type="PANTHER" id="PTHR48462:SF1">
    <property type="entry name" value="PROTEIN, PUTATIVE-RELATED"/>
    <property type="match status" value="1"/>
</dbReference>
<name>A0A813EWG5_POLGL</name>
<dbReference type="PANTHER" id="PTHR48462">
    <property type="entry name" value="PROTEIN, PUTATIVE-RELATED"/>
    <property type="match status" value="1"/>
</dbReference>
<dbReference type="OMA" id="CTINDTQ"/>
<dbReference type="OrthoDB" id="2016582at2759"/>
<keyword evidence="2" id="KW-1185">Reference proteome</keyword>